<reference evidence="5 6" key="1">
    <citation type="submission" date="2015-02" db="EMBL/GenBank/DDBJ databases">
        <title>Draft genome sequences of ten Microbacterium spp. with emphasis on heavy metal contaminated environments.</title>
        <authorList>
            <person name="Corretto E."/>
        </authorList>
    </citation>
    <scope>NUCLEOTIDE SEQUENCE [LARGE SCALE GENOMIC DNA]</scope>
    <source>
        <strain evidence="5 6">ARN176</strain>
    </source>
</reference>
<dbReference type="AlphaFoldDB" id="A0A0F0LJN3"/>
<dbReference type="PANTHER" id="PTHR46796:SF6">
    <property type="entry name" value="ARAC SUBFAMILY"/>
    <property type="match status" value="1"/>
</dbReference>
<dbReference type="Pfam" id="PF12833">
    <property type="entry name" value="HTH_18"/>
    <property type="match status" value="1"/>
</dbReference>
<dbReference type="PATRIC" id="fig|582680.6.peg.3082"/>
<organism evidence="5 6">
    <name type="scientific">Microbacterium azadirachtae</name>
    <dbReference type="NCBI Taxonomy" id="582680"/>
    <lineage>
        <taxon>Bacteria</taxon>
        <taxon>Bacillati</taxon>
        <taxon>Actinomycetota</taxon>
        <taxon>Actinomycetes</taxon>
        <taxon>Micrococcales</taxon>
        <taxon>Microbacteriaceae</taxon>
        <taxon>Microbacterium</taxon>
    </lineage>
</organism>
<dbReference type="InterPro" id="IPR018062">
    <property type="entry name" value="HTH_AraC-typ_CS"/>
</dbReference>
<dbReference type="InterPro" id="IPR050204">
    <property type="entry name" value="AraC_XylS_family_regulators"/>
</dbReference>
<evidence type="ECO:0000313" key="6">
    <source>
        <dbReference type="Proteomes" id="UP000033740"/>
    </source>
</evidence>
<dbReference type="EMBL" id="JYIX01000038">
    <property type="protein sequence ID" value="KJL31726.1"/>
    <property type="molecule type" value="Genomic_DNA"/>
</dbReference>
<evidence type="ECO:0000259" key="4">
    <source>
        <dbReference type="PROSITE" id="PS01124"/>
    </source>
</evidence>
<evidence type="ECO:0000313" key="5">
    <source>
        <dbReference type="EMBL" id="KJL31726.1"/>
    </source>
</evidence>
<dbReference type="InterPro" id="IPR035418">
    <property type="entry name" value="AraC-bd_2"/>
</dbReference>
<keyword evidence="2" id="KW-0238">DNA-binding</keyword>
<dbReference type="PROSITE" id="PS01124">
    <property type="entry name" value="HTH_ARAC_FAMILY_2"/>
    <property type="match status" value="1"/>
</dbReference>
<keyword evidence="1" id="KW-0805">Transcription regulation</keyword>
<evidence type="ECO:0000256" key="2">
    <source>
        <dbReference type="ARBA" id="ARBA00023125"/>
    </source>
</evidence>
<dbReference type="GO" id="GO:0003700">
    <property type="term" value="F:DNA-binding transcription factor activity"/>
    <property type="evidence" value="ECO:0007669"/>
    <property type="project" value="InterPro"/>
</dbReference>
<protein>
    <submittedName>
        <fullName evidence="5">Transcriptional activator FeaR</fullName>
    </submittedName>
</protein>
<name>A0A0F0LJN3_9MICO</name>
<evidence type="ECO:0000256" key="3">
    <source>
        <dbReference type="ARBA" id="ARBA00023163"/>
    </source>
</evidence>
<dbReference type="SMART" id="SM00342">
    <property type="entry name" value="HTH_ARAC"/>
    <property type="match status" value="1"/>
</dbReference>
<evidence type="ECO:0000256" key="1">
    <source>
        <dbReference type="ARBA" id="ARBA00023015"/>
    </source>
</evidence>
<keyword evidence="6" id="KW-1185">Reference proteome</keyword>
<dbReference type="GO" id="GO:0043565">
    <property type="term" value="F:sequence-specific DNA binding"/>
    <property type="evidence" value="ECO:0007669"/>
    <property type="project" value="InterPro"/>
</dbReference>
<dbReference type="InterPro" id="IPR018060">
    <property type="entry name" value="HTH_AraC"/>
</dbReference>
<dbReference type="Proteomes" id="UP000033740">
    <property type="component" value="Unassembled WGS sequence"/>
</dbReference>
<dbReference type="PROSITE" id="PS00041">
    <property type="entry name" value="HTH_ARAC_FAMILY_1"/>
    <property type="match status" value="1"/>
</dbReference>
<dbReference type="RefSeq" id="WP_052680302.1">
    <property type="nucleotide sequence ID" value="NZ_JYIX01000038.1"/>
</dbReference>
<accession>A0A0F0LJN3</accession>
<comment type="caution">
    <text evidence="5">The sequence shown here is derived from an EMBL/GenBank/DDBJ whole genome shotgun (WGS) entry which is preliminary data.</text>
</comment>
<feature type="domain" description="HTH araC/xylS-type" evidence="4">
    <location>
        <begin position="208"/>
        <end position="308"/>
    </location>
</feature>
<dbReference type="STRING" id="582680.RS86_03005"/>
<gene>
    <name evidence="5" type="primary">feaR_2</name>
    <name evidence="5" type="ORF">RS86_03005</name>
</gene>
<sequence length="313" mass="33984">MHITSTLGGAVVSGYLDDAPSDRAPGDAVVVRPHEDPYRARSSSWALGRLLGCDIRDDYSVSVRPLAFSTAIDTRFLGILLEGSGTFAQNRTETALRPGSMVLYSRSAPFFLDLVGPYRYLVLAVDVDALGASDRDLSAVAGSAALSDTAAACILTGLLAGVPERWGALPAALRLELADVALSLLRDCVREARGERPTVRSAEDVVYDRVVEWIDGRLADPDLTPARIAEANHISVSYLHRVFRHAGTTVGEHVLARRVEGVRRELQTASRDEPLAAVGRRWGFRDPSRLSKVVRQRFGRSPRELRAAEDAVS</sequence>
<keyword evidence="3" id="KW-0804">Transcription</keyword>
<dbReference type="Gene3D" id="1.10.10.60">
    <property type="entry name" value="Homeodomain-like"/>
    <property type="match status" value="1"/>
</dbReference>
<proteinExistence type="predicted"/>
<dbReference type="PANTHER" id="PTHR46796">
    <property type="entry name" value="HTH-TYPE TRANSCRIPTIONAL ACTIVATOR RHAS-RELATED"/>
    <property type="match status" value="1"/>
</dbReference>
<dbReference type="Pfam" id="PF14525">
    <property type="entry name" value="AraC_binding_2"/>
    <property type="match status" value="1"/>
</dbReference>